<comment type="catalytic activity">
    <reaction evidence="1">
        <text>Hydrolyzes the link between N-acetylmuramoyl residues and L-amino acid residues in certain cell-wall glycopeptides.</text>
        <dbReference type="EC" id="3.5.1.28"/>
    </reaction>
</comment>
<dbReference type="SMART" id="SM00644">
    <property type="entry name" value="Ami_2"/>
    <property type="match status" value="1"/>
</dbReference>
<dbReference type="HOGENOM" id="CLU_052963_1_1_3"/>
<organism evidence="6 7">
    <name type="scientific">Anabaena cylindrica (strain ATCC 27899 / PCC 7122)</name>
    <dbReference type="NCBI Taxonomy" id="272123"/>
    <lineage>
        <taxon>Bacteria</taxon>
        <taxon>Bacillati</taxon>
        <taxon>Cyanobacteriota</taxon>
        <taxon>Cyanophyceae</taxon>
        <taxon>Nostocales</taxon>
        <taxon>Nostocaceae</taxon>
        <taxon>Anabaena</taxon>
    </lineage>
</organism>
<evidence type="ECO:0000256" key="2">
    <source>
        <dbReference type="ARBA" id="ARBA00011901"/>
    </source>
</evidence>
<evidence type="ECO:0000259" key="5">
    <source>
        <dbReference type="SMART" id="SM00644"/>
    </source>
</evidence>
<reference evidence="7" key="1">
    <citation type="journal article" date="2013" name="Proc. Natl. Acad. Sci. U.S.A.">
        <title>Improving the coverage of the cyanobacterial phylum using diversity-driven genome sequencing.</title>
        <authorList>
            <person name="Shih P.M."/>
            <person name="Wu D."/>
            <person name="Latifi A."/>
            <person name="Axen S.D."/>
            <person name="Fewer D.P."/>
            <person name="Talla E."/>
            <person name="Calteau A."/>
            <person name="Cai F."/>
            <person name="Tandeau de Marsac N."/>
            <person name="Rippka R."/>
            <person name="Herdman M."/>
            <person name="Sivonen K."/>
            <person name="Coursin T."/>
            <person name="Laurent T."/>
            <person name="Goodwin L."/>
            <person name="Nolan M."/>
            <person name="Davenport K.W."/>
            <person name="Han C.S."/>
            <person name="Rubin E.M."/>
            <person name="Eisen J.A."/>
            <person name="Woyke T."/>
            <person name="Gugger M."/>
            <person name="Kerfeld C.A."/>
        </authorList>
    </citation>
    <scope>NUCLEOTIDE SEQUENCE [LARGE SCALE GENOMIC DNA]</scope>
    <source>
        <strain evidence="7">ATCC 27899 / PCC 7122</strain>
    </source>
</reference>
<dbReference type="SUPFAM" id="SSF55846">
    <property type="entry name" value="N-acetylmuramoyl-L-alanine amidase-like"/>
    <property type="match status" value="1"/>
</dbReference>
<dbReference type="PANTHER" id="PTHR30417:SF1">
    <property type="entry name" value="N-ACETYLMURAMOYL-L-ALANINE AMIDASE AMID"/>
    <property type="match status" value="1"/>
</dbReference>
<dbReference type="PATRIC" id="fig|272123.3.peg.2927"/>
<dbReference type="InterPro" id="IPR051206">
    <property type="entry name" value="NAMLAA_amidase_2"/>
</dbReference>
<dbReference type="GO" id="GO:0071555">
    <property type="term" value="P:cell wall organization"/>
    <property type="evidence" value="ECO:0007669"/>
    <property type="project" value="UniProtKB-KW"/>
</dbReference>
<dbReference type="CDD" id="cd06583">
    <property type="entry name" value="PGRP"/>
    <property type="match status" value="1"/>
</dbReference>
<dbReference type="GO" id="GO:0008745">
    <property type="term" value="F:N-acetylmuramoyl-L-alanine amidase activity"/>
    <property type="evidence" value="ECO:0007669"/>
    <property type="project" value="UniProtKB-EC"/>
</dbReference>
<evidence type="ECO:0000313" key="7">
    <source>
        <dbReference type="Proteomes" id="UP000010474"/>
    </source>
</evidence>
<proteinExistence type="predicted"/>
<evidence type="ECO:0000313" key="6">
    <source>
        <dbReference type="EMBL" id="AFZ58119.1"/>
    </source>
</evidence>
<dbReference type="STRING" id="272123.Anacy_2682"/>
<dbReference type="Proteomes" id="UP000010474">
    <property type="component" value="Chromosome"/>
</dbReference>
<keyword evidence="7" id="KW-1185">Reference proteome</keyword>
<dbReference type="OrthoDB" id="505853at2"/>
<sequence length="295" mass="33001">MRFRDWATRVMLIFFMFAALVLALFVGGSRQTQSNKITSTPETTAWSQYPQAQLQSVITTENKEPNLPKSPVNTNNIPKLSKVNTRYATTAAFAKYKPNFAKADVHPSNYGERYTRDANGVLINNQAIIVLHETSNSASSAINFFQTPHDDENVQASYHALVTLNGTVVYLVPPDKRAFGAGNSVFEDVNGLETVQTNQTLPPSVNNFAYHVSLETPSDAWGKNNLQGHSGYTDAQYNSLAWLIAQSQVPDDRITTHRAVDRSGQRADPKSFDFEKFFNVLHSYRQLRTFNTANK</sequence>
<keyword evidence="4" id="KW-0961">Cell wall biogenesis/degradation</keyword>
<dbReference type="PANTHER" id="PTHR30417">
    <property type="entry name" value="N-ACETYLMURAMOYL-L-ALANINE AMIDASE AMID"/>
    <property type="match status" value="1"/>
</dbReference>
<evidence type="ECO:0000256" key="3">
    <source>
        <dbReference type="ARBA" id="ARBA00022801"/>
    </source>
</evidence>
<evidence type="ECO:0000256" key="4">
    <source>
        <dbReference type="ARBA" id="ARBA00023316"/>
    </source>
</evidence>
<protein>
    <recommendedName>
        <fullName evidence="2">N-acetylmuramoyl-L-alanine amidase</fullName>
        <ecNumber evidence="2">3.5.1.28</ecNumber>
    </recommendedName>
</protein>
<dbReference type="RefSeq" id="WP_015214754.1">
    <property type="nucleotide sequence ID" value="NC_019771.1"/>
</dbReference>
<feature type="domain" description="N-acetylmuramoyl-L-alanine amidase" evidence="5">
    <location>
        <begin position="115"/>
        <end position="270"/>
    </location>
</feature>
<name>K9ZH86_ANACC</name>
<dbReference type="KEGG" id="acy:Anacy_2682"/>
<dbReference type="EMBL" id="CP003659">
    <property type="protein sequence ID" value="AFZ58119.1"/>
    <property type="molecule type" value="Genomic_DNA"/>
</dbReference>
<evidence type="ECO:0000256" key="1">
    <source>
        <dbReference type="ARBA" id="ARBA00001561"/>
    </source>
</evidence>
<dbReference type="Pfam" id="PF01510">
    <property type="entry name" value="Amidase_2"/>
    <property type="match status" value="1"/>
</dbReference>
<dbReference type="InterPro" id="IPR002502">
    <property type="entry name" value="Amidase_domain"/>
</dbReference>
<accession>K9ZH86</accession>
<dbReference type="GO" id="GO:0009253">
    <property type="term" value="P:peptidoglycan catabolic process"/>
    <property type="evidence" value="ECO:0007669"/>
    <property type="project" value="InterPro"/>
</dbReference>
<gene>
    <name evidence="6" type="ordered locus">Anacy_2682</name>
</gene>
<dbReference type="EC" id="3.5.1.28" evidence="2"/>
<keyword evidence="3" id="KW-0378">Hydrolase</keyword>
<dbReference type="eggNOG" id="COG3023">
    <property type="taxonomic scope" value="Bacteria"/>
</dbReference>
<dbReference type="Gene3D" id="3.40.80.10">
    <property type="entry name" value="Peptidoglycan recognition protein-like"/>
    <property type="match status" value="1"/>
</dbReference>
<dbReference type="InterPro" id="IPR036505">
    <property type="entry name" value="Amidase/PGRP_sf"/>
</dbReference>
<dbReference type="AlphaFoldDB" id="K9ZH86"/>
<dbReference type="GO" id="GO:0009254">
    <property type="term" value="P:peptidoglycan turnover"/>
    <property type="evidence" value="ECO:0007669"/>
    <property type="project" value="TreeGrafter"/>
</dbReference>